<evidence type="ECO:0000313" key="1">
    <source>
        <dbReference type="EMBL" id="VFK48891.1"/>
    </source>
</evidence>
<dbReference type="EMBL" id="CAADFT010000143">
    <property type="protein sequence ID" value="VFK48891.1"/>
    <property type="molecule type" value="Genomic_DNA"/>
</dbReference>
<name>A0A450Z535_9GAMM</name>
<organism evidence="1">
    <name type="scientific">Candidatus Kentrum sp. TC</name>
    <dbReference type="NCBI Taxonomy" id="2126339"/>
    <lineage>
        <taxon>Bacteria</taxon>
        <taxon>Pseudomonadati</taxon>
        <taxon>Pseudomonadota</taxon>
        <taxon>Gammaproteobacteria</taxon>
        <taxon>Candidatus Kentrum</taxon>
    </lineage>
</organism>
<accession>A0A450Z535</accession>
<protein>
    <submittedName>
        <fullName evidence="1">Uncharacterized protein</fullName>
    </submittedName>
</protein>
<sequence>MGIKNWREIESIEGANIFEVKFPPEGFRAWALEKGAVEMEPEEWKLSQSQGT</sequence>
<reference evidence="1" key="1">
    <citation type="submission" date="2019-02" db="EMBL/GenBank/DDBJ databases">
        <authorList>
            <person name="Gruber-Vodicka R. H."/>
            <person name="Seah K. B. B."/>
        </authorList>
    </citation>
    <scope>NUCLEOTIDE SEQUENCE</scope>
    <source>
        <strain evidence="1">BECK_BZ125</strain>
    </source>
</reference>
<dbReference type="AlphaFoldDB" id="A0A450Z535"/>
<proteinExistence type="predicted"/>
<gene>
    <name evidence="1" type="ORF">BECKTC1821E_GA0114239_11431</name>
</gene>